<comment type="caution">
    <text evidence="3">The sequence shown here is derived from an EMBL/GenBank/DDBJ whole genome shotgun (WGS) entry which is preliminary data.</text>
</comment>
<evidence type="ECO:0000313" key="2">
    <source>
        <dbReference type="EMBL" id="KKL83400.1"/>
    </source>
</evidence>
<gene>
    <name evidence="3" type="ORF">LCGC14_1746060</name>
    <name evidence="2" type="ORF">LCGC14_1975140</name>
    <name evidence="1" type="ORF">LCGC14_2733560</name>
</gene>
<name>A0A0F9HSQ6_9ZZZZ</name>
<dbReference type="EMBL" id="LAZR01021987">
    <property type="protein sequence ID" value="KKL83400.1"/>
    <property type="molecule type" value="Genomic_DNA"/>
</dbReference>
<proteinExistence type="predicted"/>
<reference evidence="3" key="1">
    <citation type="journal article" date="2015" name="Nature">
        <title>Complex archaea that bridge the gap between prokaryotes and eukaryotes.</title>
        <authorList>
            <person name="Spang A."/>
            <person name="Saw J.H."/>
            <person name="Jorgensen S.L."/>
            <person name="Zaremba-Niedzwiedzka K."/>
            <person name="Martijn J."/>
            <person name="Lind A.E."/>
            <person name="van Eijk R."/>
            <person name="Schleper C."/>
            <person name="Guy L."/>
            <person name="Ettema T.J."/>
        </authorList>
    </citation>
    <scope>NUCLEOTIDE SEQUENCE</scope>
</reference>
<protein>
    <submittedName>
        <fullName evidence="3">Uncharacterized protein</fullName>
    </submittedName>
</protein>
<evidence type="ECO:0000313" key="3">
    <source>
        <dbReference type="EMBL" id="KKM06227.1"/>
    </source>
</evidence>
<dbReference type="AlphaFoldDB" id="A0A0F9HSQ6"/>
<organism evidence="3">
    <name type="scientific">marine sediment metagenome</name>
    <dbReference type="NCBI Taxonomy" id="412755"/>
    <lineage>
        <taxon>unclassified sequences</taxon>
        <taxon>metagenomes</taxon>
        <taxon>ecological metagenomes</taxon>
    </lineage>
</organism>
<dbReference type="EMBL" id="LAZR01049551">
    <property type="protein sequence ID" value="KKK89394.1"/>
    <property type="molecule type" value="Genomic_DNA"/>
</dbReference>
<accession>A0A0F9HSQ6</accession>
<evidence type="ECO:0000313" key="1">
    <source>
        <dbReference type="EMBL" id="KKK89394.1"/>
    </source>
</evidence>
<sequence>MKASIQWLKEKEGQIGVFRCGEGFDKFGDPYEMVSTIQHLPDGGVHMFGVQSTLKVQLFKHLREIRKLMRQEGIKYIIWEKLRPDGTMKNIRIDIKEK</sequence>
<dbReference type="EMBL" id="LAZR01016044">
    <property type="protein sequence ID" value="KKM06227.1"/>
    <property type="molecule type" value="Genomic_DNA"/>
</dbReference>